<dbReference type="Proteomes" id="UP000279600">
    <property type="component" value="Chromosome"/>
</dbReference>
<gene>
    <name evidence="1" type="ORF">EJ995_04970</name>
</gene>
<dbReference type="InterPro" id="IPR020568">
    <property type="entry name" value="Ribosomal_Su5_D2-typ_SF"/>
</dbReference>
<dbReference type="EMBL" id="CP034549">
    <property type="protein sequence ID" value="AZQ43617.1"/>
    <property type="molecule type" value="Genomic_DNA"/>
</dbReference>
<dbReference type="NCBIfam" id="NF040656">
    <property type="entry name" value="GHMP_GYDIA"/>
    <property type="match status" value="1"/>
</dbReference>
<evidence type="ECO:0008006" key="3">
    <source>
        <dbReference type="Google" id="ProtNLM"/>
    </source>
</evidence>
<proteinExistence type="predicted"/>
<protein>
    <recommendedName>
        <fullName evidence="3">GHMP kinase</fullName>
    </recommendedName>
</protein>
<sequence>MQKSQLVEIKEERFTAVGKFLITGEYAVLDNVDALAIPLKLKQHLSIEPKAESQIEWIGRDVDQSVWMHEKFKIDDTGSVTPDPDSASKLIEVLQTALQLAGKEGFSSGFTATTTLDFDRQYGMGTSSTFIAMVAQWIGCDPFELQFKTFGGSGYDIACATASKPIIYNYNDAQPEYDTIDFNPSFHKNLFFIYLNQKQNSRDSIAQFDASKLSGEIREELNTLPKKLVNAQDDLIQFQELIVRHELLISELIGLEPVKEKLFADYNGAIKSLGGWGGDFILAAGDPETPTYFRSRGYEDIYHWNNLIAH</sequence>
<reference evidence="1 2" key="1">
    <citation type="submission" date="2018-12" db="EMBL/GenBank/DDBJ databases">
        <title>Complete genome of Nonlabens sp. MJ115.</title>
        <authorList>
            <person name="Choi H.S."/>
            <person name="Jung J."/>
        </authorList>
    </citation>
    <scope>NUCLEOTIDE SEQUENCE [LARGE SCALE GENOMIC DNA]</scope>
    <source>
        <strain evidence="1 2">MJ115</strain>
    </source>
</reference>
<dbReference type="AlphaFoldDB" id="A0A3S9MWV3"/>
<accession>A0A3S9MWV3</accession>
<dbReference type="InterPro" id="IPR047765">
    <property type="entry name" value="GHMP_GYDIA-like"/>
</dbReference>
<dbReference type="OrthoDB" id="5288719at2"/>
<evidence type="ECO:0000313" key="2">
    <source>
        <dbReference type="Proteomes" id="UP000279600"/>
    </source>
</evidence>
<name>A0A3S9MWV3_9FLAO</name>
<organism evidence="1 2">
    <name type="scientific">Nonlabens ponticola</name>
    <dbReference type="NCBI Taxonomy" id="2496866"/>
    <lineage>
        <taxon>Bacteria</taxon>
        <taxon>Pseudomonadati</taxon>
        <taxon>Bacteroidota</taxon>
        <taxon>Flavobacteriia</taxon>
        <taxon>Flavobacteriales</taxon>
        <taxon>Flavobacteriaceae</taxon>
        <taxon>Nonlabens</taxon>
    </lineage>
</organism>
<dbReference type="Gene3D" id="3.30.230.10">
    <property type="match status" value="1"/>
</dbReference>
<dbReference type="RefSeq" id="WP_126446242.1">
    <property type="nucleotide sequence ID" value="NZ_CP034549.1"/>
</dbReference>
<dbReference type="InterPro" id="IPR014721">
    <property type="entry name" value="Ribsml_uS5_D2-typ_fold_subgr"/>
</dbReference>
<evidence type="ECO:0000313" key="1">
    <source>
        <dbReference type="EMBL" id="AZQ43617.1"/>
    </source>
</evidence>
<keyword evidence="2" id="KW-1185">Reference proteome</keyword>
<dbReference type="SUPFAM" id="SSF54211">
    <property type="entry name" value="Ribosomal protein S5 domain 2-like"/>
    <property type="match status" value="1"/>
</dbReference>
<dbReference type="KEGG" id="noj:EJ995_04970"/>